<evidence type="ECO:0000313" key="6">
    <source>
        <dbReference type="Proteomes" id="UP000032675"/>
    </source>
</evidence>
<feature type="domain" description="Baseplate hub protein gp44/GpP-like C-terminal" evidence="3">
    <location>
        <begin position="350"/>
        <end position="429"/>
    </location>
</feature>
<evidence type="ECO:0000313" key="5">
    <source>
        <dbReference type="EMBL" id="GAN97134.1"/>
    </source>
</evidence>
<dbReference type="RefSeq" id="WP_048851703.1">
    <property type="nucleotide sequence ID" value="NZ_BANI01000127.1"/>
</dbReference>
<gene>
    <name evidence="5" type="ORF">Geu3261_0144_006</name>
</gene>
<dbReference type="InterPro" id="IPR053982">
    <property type="entry name" value="Gp44/GpP-like_C"/>
</dbReference>
<dbReference type="Proteomes" id="UP000032675">
    <property type="component" value="Unassembled WGS sequence"/>
</dbReference>
<protein>
    <submittedName>
        <fullName evidence="5">Uncharacterized protein</fullName>
    </submittedName>
</protein>
<dbReference type="Pfam" id="PF21929">
    <property type="entry name" value="GpP_4th"/>
    <property type="match status" value="1"/>
</dbReference>
<accession>A0A0D6Q124</accession>
<feature type="domain" description="Baseplate hub protein gp44/GpP-like second" evidence="4">
    <location>
        <begin position="108"/>
        <end position="192"/>
    </location>
</feature>
<dbReference type="SUPFAM" id="SSF69279">
    <property type="entry name" value="Phage tail proteins"/>
    <property type="match status" value="3"/>
</dbReference>
<dbReference type="EMBL" id="BANI01000127">
    <property type="protein sequence ID" value="GAN97134.1"/>
    <property type="molecule type" value="Genomic_DNA"/>
</dbReference>
<sequence length="454" mass="48419">MSGTTSTTVTARGMTVIVNGRTLKTYTMAECGRDLADICGAFHVEYLDEVRANQALGGTLPEWAMIRENDPVEIRIHGETRLLGHVDDIQLEMADGEIRATISGRDRTGDLVDCSANPTGPGEYRAVHLVDVIGNLTGPFGLAVSADVDTGDPFTLVAVDPAEPAMSTIEKLSRQRGVLVTSDGVGGIVLTQAGSTRAPGKLALPGNVYRMESRVSARGRYSDVWVKGQFRSLLRPASTTLSMDAEPLSETPEDAPSTPSATDTEAAALVRYGHSVDPGVGRYRPRVWLSATQSGGSVAAQGTTNPPLDSAASGLTADPGPAPAAYHAGNRRAKRQRTKPRTDGSPWTWQDQADWRMRSTKAQATARVYTVPGYRGVDGDMWLPNALVYVNDLYAGIDRDMLIGAVTYVDAPDGEVTRISVVERDAYDLTGDMDHGHNGARRAGHVVARDGMAG</sequence>
<feature type="compositionally biased region" description="Polar residues" evidence="1">
    <location>
        <begin position="296"/>
        <end position="307"/>
    </location>
</feature>
<evidence type="ECO:0000256" key="1">
    <source>
        <dbReference type="SAM" id="MobiDB-lite"/>
    </source>
</evidence>
<feature type="region of interest" description="Disordered" evidence="1">
    <location>
        <begin position="241"/>
        <end position="263"/>
    </location>
</feature>
<feature type="domain" description="Baseplate hub protein gp44-like N-terminal" evidence="2">
    <location>
        <begin position="15"/>
        <end position="106"/>
    </location>
</feature>
<dbReference type="Gene3D" id="2.30.300.10">
    <property type="entry name" value="Baseplate protein-like domain - beta roll fold"/>
    <property type="match status" value="1"/>
</dbReference>
<dbReference type="InterPro" id="IPR053981">
    <property type="entry name" value="Gp44/GpP-like_2nd"/>
</dbReference>
<evidence type="ECO:0000259" key="2">
    <source>
        <dbReference type="Pfam" id="PF21683"/>
    </source>
</evidence>
<name>A0A0D6Q124_KOMEU</name>
<dbReference type="Gene3D" id="3.55.50.10">
    <property type="entry name" value="Baseplate protein-like domains"/>
    <property type="match status" value="1"/>
</dbReference>
<reference evidence="5 6" key="1">
    <citation type="submission" date="2012-11" db="EMBL/GenBank/DDBJ databases">
        <title>Whole genome sequence of Gluconacetobacter europaeus NBRC3261.</title>
        <authorList>
            <person name="Azuma Y."/>
            <person name="Higashiura N."/>
            <person name="Hirakawa H."/>
            <person name="Matsushita K."/>
        </authorList>
    </citation>
    <scope>NUCLEOTIDE SEQUENCE [LARGE SCALE GENOMIC DNA]</scope>
    <source>
        <strain evidence="5 6">NBRC 3261</strain>
    </source>
</reference>
<comment type="caution">
    <text evidence="5">The sequence shown here is derived from an EMBL/GenBank/DDBJ whole genome shotgun (WGS) entry which is preliminary data.</text>
</comment>
<dbReference type="AlphaFoldDB" id="A0A0D6Q124"/>
<feature type="region of interest" description="Disordered" evidence="1">
    <location>
        <begin position="296"/>
        <end position="349"/>
    </location>
</feature>
<evidence type="ECO:0000259" key="4">
    <source>
        <dbReference type="Pfam" id="PF22255"/>
    </source>
</evidence>
<organism evidence="5 6">
    <name type="scientific">Komagataeibacter europaeus NBRC 3261</name>
    <dbReference type="NCBI Taxonomy" id="1234669"/>
    <lineage>
        <taxon>Bacteria</taxon>
        <taxon>Pseudomonadati</taxon>
        <taxon>Pseudomonadota</taxon>
        <taxon>Alphaproteobacteria</taxon>
        <taxon>Acetobacterales</taxon>
        <taxon>Acetobacteraceae</taxon>
        <taxon>Komagataeibacter</taxon>
    </lineage>
</organism>
<dbReference type="Pfam" id="PF21683">
    <property type="entry name" value="GpP-like_1st"/>
    <property type="match status" value="1"/>
</dbReference>
<dbReference type="InterPro" id="IPR049354">
    <property type="entry name" value="GpP-like_N"/>
</dbReference>
<proteinExistence type="predicted"/>
<evidence type="ECO:0000259" key="3">
    <source>
        <dbReference type="Pfam" id="PF21929"/>
    </source>
</evidence>
<feature type="compositionally biased region" description="Basic residues" evidence="1">
    <location>
        <begin position="329"/>
        <end position="339"/>
    </location>
</feature>
<dbReference type="Pfam" id="PF22255">
    <property type="entry name" value="Gp44-like_2nd"/>
    <property type="match status" value="1"/>
</dbReference>